<proteinExistence type="inferred from homology"/>
<dbReference type="GO" id="GO:0006457">
    <property type="term" value="P:protein folding"/>
    <property type="evidence" value="ECO:0007669"/>
    <property type="project" value="TreeGrafter"/>
</dbReference>
<evidence type="ECO:0000313" key="4">
    <source>
        <dbReference type="Proteomes" id="UP001159364"/>
    </source>
</evidence>
<gene>
    <name evidence="3" type="ORF">K2173_011687</name>
</gene>
<dbReference type="GO" id="GO:0005783">
    <property type="term" value="C:endoplasmic reticulum"/>
    <property type="evidence" value="ECO:0007669"/>
    <property type="project" value="TreeGrafter"/>
</dbReference>
<dbReference type="Gene3D" id="3.40.30.10">
    <property type="entry name" value="Glutaredoxin"/>
    <property type="match status" value="4"/>
</dbReference>
<comment type="caution">
    <text evidence="3">The sequence shown here is derived from an EMBL/GenBank/DDBJ whole genome shotgun (WGS) entry which is preliminary data.</text>
</comment>
<evidence type="ECO:0000259" key="2">
    <source>
        <dbReference type="PROSITE" id="PS51352"/>
    </source>
</evidence>
<dbReference type="GO" id="GO:0003756">
    <property type="term" value="F:protein disulfide isomerase activity"/>
    <property type="evidence" value="ECO:0007669"/>
    <property type="project" value="TreeGrafter"/>
</dbReference>
<dbReference type="GO" id="GO:0034976">
    <property type="term" value="P:response to endoplasmic reticulum stress"/>
    <property type="evidence" value="ECO:0007669"/>
    <property type="project" value="TreeGrafter"/>
</dbReference>
<dbReference type="PROSITE" id="PS51352">
    <property type="entry name" value="THIOREDOXIN_2"/>
    <property type="match status" value="2"/>
</dbReference>
<name>A0AAV8T1Z6_9ROSI</name>
<dbReference type="PANTHER" id="PTHR18929:SF214">
    <property type="entry name" value="THIOREDOXIN DOMAIN-CONTAINING PROTEIN"/>
    <property type="match status" value="1"/>
</dbReference>
<dbReference type="CDD" id="cd02961">
    <property type="entry name" value="PDI_a_family"/>
    <property type="match status" value="2"/>
</dbReference>
<dbReference type="InterPro" id="IPR036249">
    <property type="entry name" value="Thioredoxin-like_sf"/>
</dbReference>
<accession>A0AAV8T1Z6</accession>
<comment type="similarity">
    <text evidence="1">Belongs to the protein disulfide isomerase family.</text>
</comment>
<reference evidence="3 4" key="1">
    <citation type="submission" date="2021-09" db="EMBL/GenBank/DDBJ databases">
        <title>Genomic insights and catalytic innovation underlie evolution of tropane alkaloids biosynthesis.</title>
        <authorList>
            <person name="Wang Y.-J."/>
            <person name="Tian T."/>
            <person name="Huang J.-P."/>
            <person name="Huang S.-X."/>
        </authorList>
    </citation>
    <scope>NUCLEOTIDE SEQUENCE [LARGE SCALE GENOMIC DNA]</scope>
    <source>
        <strain evidence="3">KIB-2018</strain>
        <tissue evidence="3">Leaf</tissue>
    </source>
</reference>
<dbReference type="PANTHER" id="PTHR18929">
    <property type="entry name" value="PROTEIN DISULFIDE ISOMERASE"/>
    <property type="match status" value="1"/>
</dbReference>
<dbReference type="Proteomes" id="UP001159364">
    <property type="component" value="Linkage Group LG07"/>
</dbReference>
<dbReference type="AlphaFoldDB" id="A0AAV8T1Z6"/>
<dbReference type="InterPro" id="IPR013766">
    <property type="entry name" value="Thioredoxin_domain"/>
</dbReference>
<dbReference type="Pfam" id="PF13848">
    <property type="entry name" value="Thioredoxin_6"/>
    <property type="match status" value="1"/>
</dbReference>
<feature type="domain" description="Thioredoxin" evidence="2">
    <location>
        <begin position="439"/>
        <end position="578"/>
    </location>
</feature>
<organism evidence="3 4">
    <name type="scientific">Erythroxylum novogranatense</name>
    <dbReference type="NCBI Taxonomy" id="1862640"/>
    <lineage>
        <taxon>Eukaryota</taxon>
        <taxon>Viridiplantae</taxon>
        <taxon>Streptophyta</taxon>
        <taxon>Embryophyta</taxon>
        <taxon>Tracheophyta</taxon>
        <taxon>Spermatophyta</taxon>
        <taxon>Magnoliopsida</taxon>
        <taxon>eudicotyledons</taxon>
        <taxon>Gunneridae</taxon>
        <taxon>Pentapetalae</taxon>
        <taxon>rosids</taxon>
        <taxon>fabids</taxon>
        <taxon>Malpighiales</taxon>
        <taxon>Erythroxylaceae</taxon>
        <taxon>Erythroxylum</taxon>
    </lineage>
</organism>
<dbReference type="EMBL" id="JAIWQS010000007">
    <property type="protein sequence ID" value="KAJ8760275.1"/>
    <property type="molecule type" value="Genomic_DNA"/>
</dbReference>
<keyword evidence="4" id="KW-1185">Reference proteome</keyword>
<evidence type="ECO:0000313" key="3">
    <source>
        <dbReference type="EMBL" id="KAJ8760275.1"/>
    </source>
</evidence>
<dbReference type="Pfam" id="PF00085">
    <property type="entry name" value="Thioredoxin"/>
    <property type="match status" value="2"/>
</dbReference>
<sequence>MSASKALLFFFTTTLILFTFFYVTPLSHFRSPILQKLVLSMLFDQQDDQLYPLAPTLITQDIDDQPVVPRVEDSFPEEDGEHKSRVVVFDDMIPLEWPEVDEKDVVVLGALNFSNFVDGHQFVLVNFYAPWCNWSQQLAPEYAAAATMLKGEAVLAKVDNWETGLRMRYSVEEYPTIYLFVGGSQGQRVSYTETRTREAITTWVKQRIYPTVQNITEPEEVNCILSSKSMVAVGFLDSFEDLESEQLTMASKLHFDVDFYQTTDSNVAKLFNIDPQAKLPVLIMLNKEGVNHTRFMFEGQFTESAISEFISESKLPSMITYSDMEAHSIYQNPMKKLWLFAPGDSREVISTFQEAAKAFRKKILFIHVDSCCGARRKQFASHFGVTGDSPRVVAEYVTDNIMNTYMYPEKLTLTNIKSLAEEFLKAETFSQLHMRLKMVNIIRASANFPVEEDIGQRPTGEQSIFNEKGKAVVLSKGNFSEFISKNKYVMVNFYAPWCQWSKLLAPEYEAAAAILNGEAVIAKVDAVAETMLAYKYKIQGYPTLFFFVNGVHKETYYYDRRRYQIARWVLQKIEEYRPTATMKTEEAADLMLVPATYSQLLSETEDGQ</sequence>
<evidence type="ECO:0000256" key="1">
    <source>
        <dbReference type="ARBA" id="ARBA00006347"/>
    </source>
</evidence>
<dbReference type="CDD" id="cd02981">
    <property type="entry name" value="PDI_b_family"/>
    <property type="match status" value="1"/>
</dbReference>
<dbReference type="SUPFAM" id="SSF52833">
    <property type="entry name" value="Thioredoxin-like"/>
    <property type="match status" value="4"/>
</dbReference>
<protein>
    <recommendedName>
        <fullName evidence="2">Thioredoxin domain-containing protein</fullName>
    </recommendedName>
</protein>
<feature type="domain" description="Thioredoxin" evidence="2">
    <location>
        <begin position="86"/>
        <end position="209"/>
    </location>
</feature>